<reference evidence="2 3" key="1">
    <citation type="submission" date="2015-01" db="EMBL/GenBank/DDBJ databases">
        <title>Evolution of Trichinella species and genotypes.</title>
        <authorList>
            <person name="Korhonen P.K."/>
            <person name="Edoardo P."/>
            <person name="Giuseppe L.R."/>
            <person name="Gasser R.B."/>
        </authorList>
    </citation>
    <scope>NUCLEOTIDE SEQUENCE [LARGE SCALE GENOMIC DNA]</scope>
    <source>
        <strain evidence="2">ISS37</strain>
    </source>
</reference>
<organism evidence="2 3">
    <name type="scientific">Trichinella nelsoni</name>
    <dbReference type="NCBI Taxonomy" id="6336"/>
    <lineage>
        <taxon>Eukaryota</taxon>
        <taxon>Metazoa</taxon>
        <taxon>Ecdysozoa</taxon>
        <taxon>Nematoda</taxon>
        <taxon>Enoplea</taxon>
        <taxon>Dorylaimia</taxon>
        <taxon>Trichinellida</taxon>
        <taxon>Trichinellidae</taxon>
        <taxon>Trichinella</taxon>
    </lineage>
</organism>
<dbReference type="OrthoDB" id="6154864at2759"/>
<evidence type="ECO:0000256" key="1">
    <source>
        <dbReference type="SAM" id="MobiDB-lite"/>
    </source>
</evidence>
<accession>A0A0V0SH40</accession>
<dbReference type="AlphaFoldDB" id="A0A0V0SH40"/>
<comment type="caution">
    <text evidence="2">The sequence shown here is derived from an EMBL/GenBank/DDBJ whole genome shotgun (WGS) entry which is preliminary data.</text>
</comment>
<protein>
    <recommendedName>
        <fullName evidence="4">MULE transposase domain-containing protein</fullName>
    </recommendedName>
</protein>
<proteinExistence type="predicted"/>
<feature type="region of interest" description="Disordered" evidence="1">
    <location>
        <begin position="63"/>
        <end position="92"/>
    </location>
</feature>
<dbReference type="PANTHER" id="PTHR47160">
    <property type="entry name" value="PUTATIVE-RELATED"/>
    <property type="match status" value="1"/>
</dbReference>
<dbReference type="Proteomes" id="UP000054630">
    <property type="component" value="Unassembled WGS sequence"/>
</dbReference>
<dbReference type="EMBL" id="JYDL01000009">
    <property type="protein sequence ID" value="KRX26144.1"/>
    <property type="molecule type" value="Genomic_DNA"/>
</dbReference>
<evidence type="ECO:0000313" key="3">
    <source>
        <dbReference type="Proteomes" id="UP000054630"/>
    </source>
</evidence>
<gene>
    <name evidence="2" type="ORF">T07_1259</name>
</gene>
<evidence type="ECO:0000313" key="2">
    <source>
        <dbReference type="EMBL" id="KRX26144.1"/>
    </source>
</evidence>
<keyword evidence="3" id="KW-1185">Reference proteome</keyword>
<dbReference type="PANTHER" id="PTHR47160:SF10">
    <property type="entry name" value="MULE TRANSPOSASE DOMAIN-CONTAINING PROTEIN"/>
    <property type="match status" value="1"/>
</dbReference>
<dbReference type="STRING" id="6336.A0A0V0SH40"/>
<sequence length="634" mass="71053">MVAVASDVVSFGGVCAHLFVARGVLSHSDCWQHDLINATIHFAVVFFFYAECFRHKITTDCSDRRDSTETESDAPSGTKRRGGVETNGKDKDSRLGVMVDRSECWKECQQSLRVDDCHRPLRRSSRSRRWHYSGCEASLQAIPKEMALFAASEALRCPSDGLSALRSFQCRLQLVEPSGQGFHGLDQVVFPCVSIFGGSLPTPPISVSSSAAFSASWRAFTSVVGSCRRSSLCTSFDATPQMKRATSSFSDFPAQRPNWATSWANSRIDWFFRCFRPLNRTANSHPRRCPEVILDKKGCKGAVWTDLEVTAVINRKDHVETCQVDEHLAYKMEKKALLKKRSADEMKPIPAIYDEEASAASAEPSTSGHFPLFKRMKSTMYSHRTTMAGEDFLLWQSASSHILVLATGSNIRLMATRRTWALDGTFKVVPQWYQKLFTIHTFLAGKLVPAVYCLCCKGVIWTNLDVTYVITQKDHIESCPVDEHLAYKMEEKAGWKKRSAEETKSILAIYDEEVSAVASASSHFPLFKRMKSTMYSHRTTMAGEDFLLWQSASSHILVLATGSNIRLMATRRTWALDGTFKVVPQWYQQLFTIHAFLAGKLVPAVYCLCTDKDIPTYGFILSKSGITGNPQRQS</sequence>
<name>A0A0V0SH40_9BILA</name>
<evidence type="ECO:0008006" key="4">
    <source>
        <dbReference type="Google" id="ProtNLM"/>
    </source>
</evidence>